<protein>
    <submittedName>
        <fullName evidence="1">Uncharacterized protein</fullName>
    </submittedName>
</protein>
<dbReference type="AlphaFoldDB" id="A0A6H5J3Z2"/>
<name>A0A6H5J3Z2_9HYME</name>
<organism evidence="1 2">
    <name type="scientific">Trichogramma brassicae</name>
    <dbReference type="NCBI Taxonomy" id="86971"/>
    <lineage>
        <taxon>Eukaryota</taxon>
        <taxon>Metazoa</taxon>
        <taxon>Ecdysozoa</taxon>
        <taxon>Arthropoda</taxon>
        <taxon>Hexapoda</taxon>
        <taxon>Insecta</taxon>
        <taxon>Pterygota</taxon>
        <taxon>Neoptera</taxon>
        <taxon>Endopterygota</taxon>
        <taxon>Hymenoptera</taxon>
        <taxon>Apocrita</taxon>
        <taxon>Proctotrupomorpha</taxon>
        <taxon>Chalcidoidea</taxon>
        <taxon>Trichogrammatidae</taxon>
        <taxon>Trichogramma</taxon>
    </lineage>
</organism>
<proteinExistence type="predicted"/>
<dbReference type="Proteomes" id="UP000479190">
    <property type="component" value="Unassembled WGS sequence"/>
</dbReference>
<reference evidence="1 2" key="1">
    <citation type="submission" date="2020-02" db="EMBL/GenBank/DDBJ databases">
        <authorList>
            <person name="Ferguson B K."/>
        </authorList>
    </citation>
    <scope>NUCLEOTIDE SEQUENCE [LARGE SCALE GENOMIC DNA]</scope>
</reference>
<accession>A0A6H5J3Z2</accession>
<gene>
    <name evidence="1" type="ORF">TBRA_LOCUS15964</name>
</gene>
<evidence type="ECO:0000313" key="1">
    <source>
        <dbReference type="EMBL" id="CAB0044376.1"/>
    </source>
</evidence>
<feature type="non-terminal residue" evidence="1">
    <location>
        <position position="100"/>
    </location>
</feature>
<dbReference type="EMBL" id="CADCXV010001437">
    <property type="protein sequence ID" value="CAB0044376.1"/>
    <property type="molecule type" value="Genomic_DNA"/>
</dbReference>
<evidence type="ECO:0000313" key="2">
    <source>
        <dbReference type="Proteomes" id="UP000479190"/>
    </source>
</evidence>
<sequence>MCRRKIIPEVARSSEEPVFLIDFPDWESLDPEEREILNLTLDEPIGFDSDGEPIYEDSLDSEEDSDDDSIMSMFHWTIDALHIDELFAMKRFVLHNGRVQ</sequence>
<keyword evidence="2" id="KW-1185">Reference proteome</keyword>